<sequence length="301" mass="35045">MFPYRPGDVVRVHNYPFISKAEQERMKNEEKTVQNLTEGKPRYGVVINSGGRHVDTIPIMQIMSHGGQTQRSDYPLRDDEVRLPESTSYQKRSGKVQLYGVIKAERIESFESDEITPPLTTIPLRTKIDLITRYESIIKIDYFKRKLDIESPNHSQVMSDFKTSVLAEKLEFLVTKKGERKFDKMQNSTLILKDIQPLGRIGKNNGISVYALKLKGREDEFSYTIGTFKNEKQIIKDWSKPMKAKQWISEDIKFHILKKDIDKQLRPNPLIESDKFVSFKEFSQTVEKNLKPTQRKSDLEL</sequence>
<name>A0A9W5PAZ1_9BACI</name>
<organism evidence="1 2">
    <name type="scientific">Bacillus inaquosorum KCTC 13429</name>
    <dbReference type="NCBI Taxonomy" id="1236548"/>
    <lineage>
        <taxon>Bacteria</taxon>
        <taxon>Bacillati</taxon>
        <taxon>Bacillota</taxon>
        <taxon>Bacilli</taxon>
        <taxon>Bacillales</taxon>
        <taxon>Bacillaceae</taxon>
        <taxon>Bacillus</taxon>
    </lineage>
</organism>
<comment type="caution">
    <text evidence="1">The sequence shown here is derived from an EMBL/GenBank/DDBJ whole genome shotgun (WGS) entry which is preliminary data.</text>
</comment>
<dbReference type="AlphaFoldDB" id="A0A9W5PAZ1"/>
<dbReference type="Proteomes" id="UP000011182">
    <property type="component" value="Unassembled WGS sequence"/>
</dbReference>
<dbReference type="EMBL" id="AMXN01000014">
    <property type="protein sequence ID" value="ELS59087.1"/>
    <property type="molecule type" value="Genomic_DNA"/>
</dbReference>
<evidence type="ECO:0000313" key="1">
    <source>
        <dbReference type="EMBL" id="ELS59087.1"/>
    </source>
</evidence>
<reference evidence="1 2" key="1">
    <citation type="journal article" date="2014" name="Syst. Appl. Microbiol.">
        <title>Genomic insights into the taxonomic status of the three subspecies of Bacillus subtilis.</title>
        <authorList>
            <person name="Yi H."/>
            <person name="Chun J."/>
            <person name="Cha C.J."/>
        </authorList>
    </citation>
    <scope>NUCLEOTIDE SEQUENCE [LARGE SCALE GENOMIC DNA]</scope>
    <source>
        <strain evidence="1 2">KCTC 13429</strain>
    </source>
</reference>
<evidence type="ECO:0000313" key="2">
    <source>
        <dbReference type="Proteomes" id="UP000011182"/>
    </source>
</evidence>
<keyword evidence="2" id="KW-1185">Reference proteome</keyword>
<gene>
    <name evidence="1" type="ORF">BSI_44010</name>
</gene>
<proteinExistence type="predicted"/>
<accession>A0A9W5PAZ1</accession>
<protein>
    <submittedName>
        <fullName evidence="1">Uncharacterized protein</fullName>
    </submittedName>
</protein>